<name>A0ABT9GT08_9GAMM</name>
<evidence type="ECO:0000313" key="5">
    <source>
        <dbReference type="Proteomes" id="UP001236258"/>
    </source>
</evidence>
<dbReference type="InterPro" id="IPR050595">
    <property type="entry name" value="Bact_response_regulator"/>
</dbReference>
<dbReference type="PROSITE" id="PS50110">
    <property type="entry name" value="RESPONSE_REGULATORY"/>
    <property type="match status" value="1"/>
</dbReference>
<dbReference type="RefSeq" id="WP_305946155.1">
    <property type="nucleotide sequence ID" value="NZ_JAUZVY010000006.1"/>
</dbReference>
<gene>
    <name evidence="4" type="ORF">Q3O59_13890</name>
</gene>
<dbReference type="Gene3D" id="3.40.50.2300">
    <property type="match status" value="1"/>
</dbReference>
<proteinExistence type="predicted"/>
<dbReference type="Proteomes" id="UP001236258">
    <property type="component" value="Unassembled WGS sequence"/>
</dbReference>
<dbReference type="SMART" id="SM00448">
    <property type="entry name" value="REC"/>
    <property type="match status" value="1"/>
</dbReference>
<organism evidence="4 5">
    <name type="scientific">Alkalimonas delamerensis</name>
    <dbReference type="NCBI Taxonomy" id="265981"/>
    <lineage>
        <taxon>Bacteria</taxon>
        <taxon>Pseudomonadati</taxon>
        <taxon>Pseudomonadota</taxon>
        <taxon>Gammaproteobacteria</taxon>
        <taxon>Alkalimonas</taxon>
    </lineage>
</organism>
<protein>
    <submittedName>
        <fullName evidence="4">Response regulator</fullName>
    </submittedName>
</protein>
<sequence>MTELVRILHVEDDPSIQQVAKIALEAVGGFEVCSCSGGQQALQQFADFSPQLILLDVMMPGMDGPETLRQLQQRFDLSAIPVVFMTAKVQSHEVQSYKDLGAVDVVVKPFDPMTLSDRIRQIWSESFK</sequence>
<evidence type="ECO:0000256" key="2">
    <source>
        <dbReference type="PROSITE-ProRule" id="PRU00169"/>
    </source>
</evidence>
<accession>A0ABT9GT08</accession>
<dbReference type="Pfam" id="PF00072">
    <property type="entry name" value="Response_reg"/>
    <property type="match status" value="1"/>
</dbReference>
<feature type="domain" description="Response regulatory" evidence="3">
    <location>
        <begin position="6"/>
        <end position="123"/>
    </location>
</feature>
<dbReference type="PANTHER" id="PTHR44591">
    <property type="entry name" value="STRESS RESPONSE REGULATOR PROTEIN 1"/>
    <property type="match status" value="1"/>
</dbReference>
<dbReference type="InterPro" id="IPR001789">
    <property type="entry name" value="Sig_transdc_resp-reg_receiver"/>
</dbReference>
<dbReference type="PANTHER" id="PTHR44591:SF3">
    <property type="entry name" value="RESPONSE REGULATORY DOMAIN-CONTAINING PROTEIN"/>
    <property type="match status" value="1"/>
</dbReference>
<dbReference type="EMBL" id="JAUZVY010000006">
    <property type="protein sequence ID" value="MDP4530115.1"/>
    <property type="molecule type" value="Genomic_DNA"/>
</dbReference>
<evidence type="ECO:0000256" key="1">
    <source>
        <dbReference type="ARBA" id="ARBA00022553"/>
    </source>
</evidence>
<keyword evidence="1 2" id="KW-0597">Phosphoprotein</keyword>
<evidence type="ECO:0000259" key="3">
    <source>
        <dbReference type="PROSITE" id="PS50110"/>
    </source>
</evidence>
<dbReference type="InterPro" id="IPR011006">
    <property type="entry name" value="CheY-like_superfamily"/>
</dbReference>
<dbReference type="SUPFAM" id="SSF52172">
    <property type="entry name" value="CheY-like"/>
    <property type="match status" value="1"/>
</dbReference>
<keyword evidence="5" id="KW-1185">Reference proteome</keyword>
<feature type="modified residue" description="4-aspartylphosphate" evidence="2">
    <location>
        <position position="56"/>
    </location>
</feature>
<comment type="caution">
    <text evidence="4">The sequence shown here is derived from an EMBL/GenBank/DDBJ whole genome shotgun (WGS) entry which is preliminary data.</text>
</comment>
<reference evidence="4 5" key="1">
    <citation type="submission" date="2023-08" db="EMBL/GenBank/DDBJ databases">
        <authorList>
            <person name="Joshi A."/>
            <person name="Thite S."/>
        </authorList>
    </citation>
    <scope>NUCLEOTIDE SEQUENCE [LARGE SCALE GENOMIC DNA]</scope>
    <source>
        <strain evidence="4 5">1E1</strain>
    </source>
</reference>
<evidence type="ECO:0000313" key="4">
    <source>
        <dbReference type="EMBL" id="MDP4530115.1"/>
    </source>
</evidence>